<protein>
    <submittedName>
        <fullName evidence="6">Patatin-like phospholipase family protein</fullName>
    </submittedName>
</protein>
<dbReference type="GO" id="GO:0016042">
    <property type="term" value="P:lipid catabolic process"/>
    <property type="evidence" value="ECO:0007669"/>
    <property type="project" value="UniProtKB-UniRule"/>
</dbReference>
<evidence type="ECO:0000256" key="2">
    <source>
        <dbReference type="ARBA" id="ARBA00022963"/>
    </source>
</evidence>
<dbReference type="PANTHER" id="PTHR14226">
    <property type="entry name" value="NEUROPATHY TARGET ESTERASE/SWISS CHEESE D.MELANOGASTER"/>
    <property type="match status" value="1"/>
</dbReference>
<reference evidence="6" key="1">
    <citation type="submission" date="2020-08" db="EMBL/GenBank/DDBJ databases">
        <title>Genome public.</title>
        <authorList>
            <person name="Liu C."/>
            <person name="Sun Q."/>
        </authorList>
    </citation>
    <scope>NUCLEOTIDE SEQUENCE</scope>
    <source>
        <strain evidence="6">NSJ-53</strain>
    </source>
</reference>
<gene>
    <name evidence="6" type="ORF">H8696_03805</name>
</gene>
<dbReference type="InterPro" id="IPR002641">
    <property type="entry name" value="PNPLA_dom"/>
</dbReference>
<dbReference type="InterPro" id="IPR016035">
    <property type="entry name" value="Acyl_Trfase/lysoPLipase"/>
</dbReference>
<evidence type="ECO:0000256" key="4">
    <source>
        <dbReference type="PROSITE-ProRule" id="PRU01161"/>
    </source>
</evidence>
<feature type="short sequence motif" description="GXSXG" evidence="4">
    <location>
        <begin position="40"/>
        <end position="44"/>
    </location>
</feature>
<evidence type="ECO:0000313" key="7">
    <source>
        <dbReference type="Proteomes" id="UP000623172"/>
    </source>
</evidence>
<dbReference type="Proteomes" id="UP000623172">
    <property type="component" value="Unassembled WGS sequence"/>
</dbReference>
<keyword evidence="1 4" id="KW-0378">Hydrolase</keyword>
<evidence type="ECO:0000256" key="3">
    <source>
        <dbReference type="ARBA" id="ARBA00023098"/>
    </source>
</evidence>
<keyword evidence="7" id="KW-1185">Reference proteome</keyword>
<comment type="caution">
    <text evidence="6">The sequence shown here is derived from an EMBL/GenBank/DDBJ whole genome shotgun (WGS) entry which is preliminary data.</text>
</comment>
<evidence type="ECO:0000259" key="5">
    <source>
        <dbReference type="PROSITE" id="PS51635"/>
    </source>
</evidence>
<dbReference type="RefSeq" id="WP_249315034.1">
    <property type="nucleotide sequence ID" value="NZ_JACRSR010000001.1"/>
</dbReference>
<feature type="domain" description="PNPLA" evidence="5">
    <location>
        <begin position="9"/>
        <end position="167"/>
    </location>
</feature>
<feature type="active site" description="Nucleophile" evidence="4">
    <location>
        <position position="42"/>
    </location>
</feature>
<dbReference type="PANTHER" id="PTHR14226:SF76">
    <property type="entry name" value="NTE FAMILY PROTEIN RSSA"/>
    <property type="match status" value="1"/>
</dbReference>
<dbReference type="Gene3D" id="3.40.1090.10">
    <property type="entry name" value="Cytosolic phospholipase A2 catalytic domain"/>
    <property type="match status" value="2"/>
</dbReference>
<evidence type="ECO:0000256" key="1">
    <source>
        <dbReference type="ARBA" id="ARBA00022801"/>
    </source>
</evidence>
<evidence type="ECO:0000313" key="6">
    <source>
        <dbReference type="EMBL" id="MBC8530967.1"/>
    </source>
</evidence>
<keyword evidence="3 4" id="KW-0443">Lipid metabolism</keyword>
<feature type="short sequence motif" description="DGA/G" evidence="4">
    <location>
        <begin position="154"/>
        <end position="156"/>
    </location>
</feature>
<keyword evidence="2 4" id="KW-0442">Lipid degradation</keyword>
<name>A0A926D428_9FIRM</name>
<proteinExistence type="predicted"/>
<dbReference type="AlphaFoldDB" id="A0A926D428"/>
<organism evidence="6 7">
    <name type="scientific">Gehongia tenuis</name>
    <dbReference type="NCBI Taxonomy" id="2763655"/>
    <lineage>
        <taxon>Bacteria</taxon>
        <taxon>Bacillati</taxon>
        <taxon>Bacillota</taxon>
        <taxon>Clostridia</taxon>
        <taxon>Christensenellales</taxon>
        <taxon>Christensenellaceae</taxon>
        <taxon>Gehongia</taxon>
    </lineage>
</organism>
<sequence>MQEELKVGLALGSGAFRGLSQIGILEVFEENHIPIHMVSGCSIGAVVGSIYCAGADLKYVKGLACTLDVKQLADVTLPREGLIKGEKIETLIAMLTKHQNFEDLKIPLSVVACDLLKAEVKTFNTGKVHRAVRASLSIPGVFMPVKMDGTLYVDGGVMDRVPIKAVRDMGAEFIIAVDVGFRGAPKSVNGIVETLIVSMGIMEWQLVRNRILDADVAMMPELNDINPYTLTQAEECIERGRKLAAAMLPEIQAKLEKAREEKRERQTITGPLM</sequence>
<dbReference type="EMBL" id="JACRSR010000001">
    <property type="protein sequence ID" value="MBC8530967.1"/>
    <property type="molecule type" value="Genomic_DNA"/>
</dbReference>
<comment type="caution">
    <text evidence="4">Lacks conserved residue(s) required for the propagation of feature annotation.</text>
</comment>
<feature type="active site" description="Proton acceptor" evidence="4">
    <location>
        <position position="154"/>
    </location>
</feature>
<dbReference type="GO" id="GO:0016787">
    <property type="term" value="F:hydrolase activity"/>
    <property type="evidence" value="ECO:0007669"/>
    <property type="project" value="UniProtKB-UniRule"/>
</dbReference>
<dbReference type="SUPFAM" id="SSF52151">
    <property type="entry name" value="FabD/lysophospholipase-like"/>
    <property type="match status" value="1"/>
</dbReference>
<dbReference type="Pfam" id="PF01734">
    <property type="entry name" value="Patatin"/>
    <property type="match status" value="1"/>
</dbReference>
<accession>A0A926D428</accession>
<dbReference type="PROSITE" id="PS51635">
    <property type="entry name" value="PNPLA"/>
    <property type="match status" value="1"/>
</dbReference>
<dbReference type="InterPro" id="IPR050301">
    <property type="entry name" value="NTE"/>
</dbReference>